<name>A0AAV0ZGU6_VICFA</name>
<sequence length="131" mass="15394">MYREITMQKGELKRNYKENSHLGIQSQAVLRNTRHHSFFLEIHLSPLASKDLQMILNTHRLIPSNPLEDLILKIKSREVPPNGSGEVILLLPFVQNITTVDWIDDGFVKKIRGNWSTNWKLPRIWNFTSYR</sequence>
<dbReference type="AlphaFoldDB" id="A0AAV0ZGU6"/>
<protein>
    <submittedName>
        <fullName evidence="1">Uncharacterized protein</fullName>
    </submittedName>
</protein>
<organism evidence="1 2">
    <name type="scientific">Vicia faba</name>
    <name type="common">Broad bean</name>
    <name type="synonym">Faba vulgaris</name>
    <dbReference type="NCBI Taxonomy" id="3906"/>
    <lineage>
        <taxon>Eukaryota</taxon>
        <taxon>Viridiplantae</taxon>
        <taxon>Streptophyta</taxon>
        <taxon>Embryophyta</taxon>
        <taxon>Tracheophyta</taxon>
        <taxon>Spermatophyta</taxon>
        <taxon>Magnoliopsida</taxon>
        <taxon>eudicotyledons</taxon>
        <taxon>Gunneridae</taxon>
        <taxon>Pentapetalae</taxon>
        <taxon>rosids</taxon>
        <taxon>fabids</taxon>
        <taxon>Fabales</taxon>
        <taxon>Fabaceae</taxon>
        <taxon>Papilionoideae</taxon>
        <taxon>50 kb inversion clade</taxon>
        <taxon>NPAAA clade</taxon>
        <taxon>Hologalegina</taxon>
        <taxon>IRL clade</taxon>
        <taxon>Fabeae</taxon>
        <taxon>Vicia</taxon>
    </lineage>
</organism>
<reference evidence="1 2" key="1">
    <citation type="submission" date="2023-01" db="EMBL/GenBank/DDBJ databases">
        <authorList>
            <person name="Kreplak J."/>
        </authorList>
    </citation>
    <scope>NUCLEOTIDE SEQUENCE [LARGE SCALE GENOMIC DNA]</scope>
</reference>
<evidence type="ECO:0000313" key="1">
    <source>
        <dbReference type="EMBL" id="CAI8597136.1"/>
    </source>
</evidence>
<gene>
    <name evidence="1" type="ORF">VFH_II067200</name>
</gene>
<dbReference type="EMBL" id="OX451737">
    <property type="protein sequence ID" value="CAI8597136.1"/>
    <property type="molecule type" value="Genomic_DNA"/>
</dbReference>
<accession>A0AAV0ZGU6</accession>
<dbReference type="Proteomes" id="UP001157006">
    <property type="component" value="Chromosome 2"/>
</dbReference>
<keyword evidence="2" id="KW-1185">Reference proteome</keyword>
<proteinExistence type="predicted"/>
<evidence type="ECO:0000313" key="2">
    <source>
        <dbReference type="Proteomes" id="UP001157006"/>
    </source>
</evidence>